<evidence type="ECO:0000313" key="2">
    <source>
        <dbReference type="EMBL" id="KRT81196.1"/>
    </source>
</evidence>
<gene>
    <name evidence="2" type="ORF">AMK59_6145</name>
</gene>
<feature type="region of interest" description="Disordered" evidence="1">
    <location>
        <begin position="138"/>
        <end position="159"/>
    </location>
</feature>
<sequence>ESDICSFAQLKTHYAANHELTTNLFSATNRPRPVQALYEAAAKTPIHLMRQMDKWRRDGHRSSRFFLCTPVLGARRRKIRSRVDIDIETRMPAAVEELRRWTSNEAIGDITVTPDCHNRIPPNSLLLSDGDLTDGTILSDDEPIDHKLPSPEEQAHVLA</sequence>
<comment type="caution">
    <text evidence="2">The sequence shown here is derived from an EMBL/GenBank/DDBJ whole genome shotgun (WGS) entry which is preliminary data.</text>
</comment>
<accession>A0A0T6B1E5</accession>
<evidence type="ECO:0000313" key="3">
    <source>
        <dbReference type="Proteomes" id="UP000051574"/>
    </source>
</evidence>
<keyword evidence="3" id="KW-1185">Reference proteome</keyword>
<feature type="non-terminal residue" evidence="2">
    <location>
        <position position="1"/>
    </location>
</feature>
<dbReference type="EMBL" id="LJIG01016240">
    <property type="protein sequence ID" value="KRT81196.1"/>
    <property type="molecule type" value="Genomic_DNA"/>
</dbReference>
<dbReference type="AlphaFoldDB" id="A0A0T6B1E5"/>
<protein>
    <submittedName>
        <fullName evidence="2">Uncharacterized protein</fullName>
    </submittedName>
</protein>
<evidence type="ECO:0000256" key="1">
    <source>
        <dbReference type="SAM" id="MobiDB-lite"/>
    </source>
</evidence>
<dbReference type="OrthoDB" id="8965057at2759"/>
<feature type="non-terminal residue" evidence="2">
    <location>
        <position position="159"/>
    </location>
</feature>
<dbReference type="Proteomes" id="UP000051574">
    <property type="component" value="Unassembled WGS sequence"/>
</dbReference>
<organism evidence="2 3">
    <name type="scientific">Oryctes borbonicus</name>
    <dbReference type="NCBI Taxonomy" id="1629725"/>
    <lineage>
        <taxon>Eukaryota</taxon>
        <taxon>Metazoa</taxon>
        <taxon>Ecdysozoa</taxon>
        <taxon>Arthropoda</taxon>
        <taxon>Hexapoda</taxon>
        <taxon>Insecta</taxon>
        <taxon>Pterygota</taxon>
        <taxon>Neoptera</taxon>
        <taxon>Endopterygota</taxon>
        <taxon>Coleoptera</taxon>
        <taxon>Polyphaga</taxon>
        <taxon>Scarabaeiformia</taxon>
        <taxon>Scarabaeidae</taxon>
        <taxon>Dynastinae</taxon>
        <taxon>Oryctes</taxon>
    </lineage>
</organism>
<reference evidence="2 3" key="1">
    <citation type="submission" date="2015-09" db="EMBL/GenBank/DDBJ databases">
        <title>Draft genome of the scarab beetle Oryctes borbonicus.</title>
        <authorList>
            <person name="Meyer J.M."/>
            <person name="Markov G.V."/>
            <person name="Baskaran P."/>
            <person name="Herrmann M."/>
            <person name="Sommer R.J."/>
            <person name="Roedelsperger C."/>
        </authorList>
    </citation>
    <scope>NUCLEOTIDE SEQUENCE [LARGE SCALE GENOMIC DNA]</scope>
    <source>
        <strain evidence="2">OB123</strain>
        <tissue evidence="2">Whole animal</tissue>
    </source>
</reference>
<proteinExistence type="predicted"/>
<feature type="compositionally biased region" description="Basic and acidic residues" evidence="1">
    <location>
        <begin position="144"/>
        <end position="159"/>
    </location>
</feature>
<name>A0A0T6B1E5_9SCAR</name>